<dbReference type="EMBL" id="LJIJ01000126">
    <property type="protein sequence ID" value="ODN02040.1"/>
    <property type="molecule type" value="Genomic_DNA"/>
</dbReference>
<evidence type="ECO:0000313" key="2">
    <source>
        <dbReference type="Proteomes" id="UP000094527"/>
    </source>
</evidence>
<reference evidence="1 2" key="1">
    <citation type="journal article" date="2016" name="Genome Biol. Evol.">
        <title>Gene Family Evolution Reflects Adaptation to Soil Environmental Stressors in the Genome of the Collembolan Orchesella cincta.</title>
        <authorList>
            <person name="Faddeeva-Vakhrusheva A."/>
            <person name="Derks M.F."/>
            <person name="Anvar S.Y."/>
            <person name="Agamennone V."/>
            <person name="Suring W."/>
            <person name="Smit S."/>
            <person name="van Straalen N.M."/>
            <person name="Roelofs D."/>
        </authorList>
    </citation>
    <scope>NUCLEOTIDE SEQUENCE [LARGE SCALE GENOMIC DNA]</scope>
    <source>
        <tissue evidence="1">Mixed pool</tissue>
    </source>
</reference>
<gene>
    <name evidence="1" type="ORF">Ocin01_04631</name>
</gene>
<keyword evidence="2" id="KW-1185">Reference proteome</keyword>
<dbReference type="InterPro" id="IPR036116">
    <property type="entry name" value="FN3_sf"/>
</dbReference>
<dbReference type="SUPFAM" id="SSF49265">
    <property type="entry name" value="Fibronectin type III"/>
    <property type="match status" value="1"/>
</dbReference>
<sequence length="91" mass="10086">MNKIGGGPPSETISVTTKGSRPIKPTAAHFLQSNSSSITLNLVAWNSSDCPVSSFVIEYKPRLRRAGVWFREPEVIRIVRGTTVHSSYRKQ</sequence>
<dbReference type="Proteomes" id="UP000094527">
    <property type="component" value="Unassembled WGS sequence"/>
</dbReference>
<dbReference type="OrthoDB" id="6429135at2759"/>
<proteinExistence type="predicted"/>
<name>A0A1D2N9W1_ORCCI</name>
<accession>A0A1D2N9W1</accession>
<dbReference type="AlphaFoldDB" id="A0A1D2N9W1"/>
<protein>
    <submittedName>
        <fullName evidence="1">Down syndrome cell adhesion molecule-like protein 1</fullName>
    </submittedName>
</protein>
<organism evidence="1 2">
    <name type="scientific">Orchesella cincta</name>
    <name type="common">Springtail</name>
    <name type="synonym">Podura cincta</name>
    <dbReference type="NCBI Taxonomy" id="48709"/>
    <lineage>
        <taxon>Eukaryota</taxon>
        <taxon>Metazoa</taxon>
        <taxon>Ecdysozoa</taxon>
        <taxon>Arthropoda</taxon>
        <taxon>Hexapoda</taxon>
        <taxon>Collembola</taxon>
        <taxon>Entomobryomorpha</taxon>
        <taxon>Entomobryoidea</taxon>
        <taxon>Orchesellidae</taxon>
        <taxon>Orchesellinae</taxon>
        <taxon>Orchesella</taxon>
    </lineage>
</organism>
<dbReference type="STRING" id="48709.A0A1D2N9W1"/>
<evidence type="ECO:0000313" key="1">
    <source>
        <dbReference type="EMBL" id="ODN02040.1"/>
    </source>
</evidence>
<comment type="caution">
    <text evidence="1">The sequence shown here is derived from an EMBL/GenBank/DDBJ whole genome shotgun (WGS) entry which is preliminary data.</text>
</comment>